<evidence type="ECO:0000313" key="1">
    <source>
        <dbReference type="EMBL" id="JAH48436.1"/>
    </source>
</evidence>
<reference evidence="1" key="2">
    <citation type="journal article" date="2015" name="Fish Shellfish Immunol.">
        <title>Early steps in the European eel (Anguilla anguilla)-Vibrio vulnificus interaction in the gills: Role of the RtxA13 toxin.</title>
        <authorList>
            <person name="Callol A."/>
            <person name="Pajuelo D."/>
            <person name="Ebbesson L."/>
            <person name="Teles M."/>
            <person name="MacKenzie S."/>
            <person name="Amaro C."/>
        </authorList>
    </citation>
    <scope>NUCLEOTIDE SEQUENCE</scope>
</reference>
<sequence length="18" mass="2361">MNLTKLFKYKIYFDYFII</sequence>
<protein>
    <submittedName>
        <fullName evidence="1">Uncharacterized protein</fullName>
    </submittedName>
</protein>
<proteinExistence type="predicted"/>
<organism evidence="1">
    <name type="scientific">Anguilla anguilla</name>
    <name type="common">European freshwater eel</name>
    <name type="synonym">Muraena anguilla</name>
    <dbReference type="NCBI Taxonomy" id="7936"/>
    <lineage>
        <taxon>Eukaryota</taxon>
        <taxon>Metazoa</taxon>
        <taxon>Chordata</taxon>
        <taxon>Craniata</taxon>
        <taxon>Vertebrata</taxon>
        <taxon>Euteleostomi</taxon>
        <taxon>Actinopterygii</taxon>
        <taxon>Neopterygii</taxon>
        <taxon>Teleostei</taxon>
        <taxon>Anguilliformes</taxon>
        <taxon>Anguillidae</taxon>
        <taxon>Anguilla</taxon>
    </lineage>
</organism>
<dbReference type="AlphaFoldDB" id="A0A0E9T444"/>
<dbReference type="EMBL" id="GBXM01060141">
    <property type="protein sequence ID" value="JAH48436.1"/>
    <property type="molecule type" value="Transcribed_RNA"/>
</dbReference>
<name>A0A0E9T444_ANGAN</name>
<accession>A0A0E9T444</accession>
<reference evidence="1" key="1">
    <citation type="submission" date="2014-11" db="EMBL/GenBank/DDBJ databases">
        <authorList>
            <person name="Amaro Gonzalez C."/>
        </authorList>
    </citation>
    <scope>NUCLEOTIDE SEQUENCE</scope>
</reference>